<evidence type="ECO:0000313" key="3">
    <source>
        <dbReference type="Proteomes" id="UP000665181"/>
    </source>
</evidence>
<dbReference type="CDD" id="cd00093">
    <property type="entry name" value="HTH_XRE"/>
    <property type="match status" value="1"/>
</dbReference>
<gene>
    <name evidence="2" type="ORF">J5227_23240</name>
</gene>
<name>A0A8I2B7N6_BACIU</name>
<dbReference type="AlphaFoldDB" id="A0A8I2B7N6"/>
<reference evidence="2" key="1">
    <citation type="submission" date="2021-03" db="EMBL/GenBank/DDBJ databases">
        <title>Isolation of Bacillus subtilis from fermented food sample.</title>
        <authorList>
            <person name="Lakshmanan V."/>
            <person name="Athira K."/>
            <person name="Rajagopal K."/>
        </authorList>
    </citation>
    <scope>NUCLEOTIDE SEQUENCE</scope>
    <source>
        <strain evidence="2">S1</strain>
    </source>
</reference>
<dbReference type="PROSITE" id="PS50943">
    <property type="entry name" value="HTH_CROC1"/>
    <property type="match status" value="1"/>
</dbReference>
<feature type="domain" description="HTH cro/C1-type" evidence="1">
    <location>
        <begin position="17"/>
        <end position="72"/>
    </location>
</feature>
<evidence type="ECO:0000259" key="1">
    <source>
        <dbReference type="PROSITE" id="PS50943"/>
    </source>
</evidence>
<accession>A0A8I2B7N6</accession>
<sequence>MNIEKILSLTEDINLFIKILRKQNNIPSKTLAEKLNKGAAYISQIENYRIKNIDEGTVRIILKELNLSDTDIQTVIDHFNEKKVLGETRIPKDNTVNNFTSQVISKKVYEQIRDDYKKPEANETIGYFNEGMELVVTKMTKMLQFDPEVAKQTLDEIILIVDENLSKSYQERILKMMDDPEFREQMLSVMADTFGVS</sequence>
<dbReference type="Pfam" id="PF01381">
    <property type="entry name" value="HTH_3"/>
    <property type="match status" value="1"/>
</dbReference>
<dbReference type="Proteomes" id="UP000665181">
    <property type="component" value="Unassembled WGS sequence"/>
</dbReference>
<dbReference type="RefSeq" id="WP_174747675.1">
    <property type="nucleotide sequence ID" value="NZ_JAGFPW010000047.1"/>
</dbReference>
<dbReference type="EMBL" id="JAGFPW010000047">
    <property type="protein sequence ID" value="MBO3797142.1"/>
    <property type="molecule type" value="Genomic_DNA"/>
</dbReference>
<organism evidence="2 3">
    <name type="scientific">Bacillus subtilis</name>
    <dbReference type="NCBI Taxonomy" id="1423"/>
    <lineage>
        <taxon>Bacteria</taxon>
        <taxon>Bacillati</taxon>
        <taxon>Bacillota</taxon>
        <taxon>Bacilli</taxon>
        <taxon>Bacillales</taxon>
        <taxon>Bacillaceae</taxon>
        <taxon>Bacillus</taxon>
    </lineage>
</organism>
<dbReference type="SUPFAM" id="SSF47413">
    <property type="entry name" value="lambda repressor-like DNA-binding domains"/>
    <property type="match status" value="1"/>
</dbReference>
<dbReference type="Gene3D" id="1.10.260.40">
    <property type="entry name" value="lambda repressor-like DNA-binding domains"/>
    <property type="match status" value="1"/>
</dbReference>
<dbReference type="InterPro" id="IPR001387">
    <property type="entry name" value="Cro/C1-type_HTH"/>
</dbReference>
<proteinExistence type="predicted"/>
<dbReference type="InterPro" id="IPR010982">
    <property type="entry name" value="Lambda_DNA-bd_dom_sf"/>
</dbReference>
<evidence type="ECO:0000313" key="2">
    <source>
        <dbReference type="EMBL" id="MBO3797142.1"/>
    </source>
</evidence>
<dbReference type="SMART" id="SM00530">
    <property type="entry name" value="HTH_XRE"/>
    <property type="match status" value="1"/>
</dbReference>
<dbReference type="GO" id="GO:0003677">
    <property type="term" value="F:DNA binding"/>
    <property type="evidence" value="ECO:0007669"/>
    <property type="project" value="InterPro"/>
</dbReference>
<protein>
    <submittedName>
        <fullName evidence="2">Helix-turn-helix transcriptional regulator</fullName>
    </submittedName>
</protein>
<comment type="caution">
    <text evidence="2">The sequence shown here is derived from an EMBL/GenBank/DDBJ whole genome shotgun (WGS) entry which is preliminary data.</text>
</comment>